<dbReference type="GO" id="GO:0005829">
    <property type="term" value="C:cytosol"/>
    <property type="evidence" value="ECO:0007669"/>
    <property type="project" value="TreeGrafter"/>
</dbReference>
<dbReference type="Gene3D" id="3.30.70.250">
    <property type="entry name" value="Malonyl-CoA ACP transacylase, ACP-binding"/>
    <property type="match status" value="1"/>
</dbReference>
<gene>
    <name evidence="7" type="ORF">C8D99_10426</name>
</gene>
<dbReference type="NCBIfam" id="TIGR00128">
    <property type="entry name" value="fabD"/>
    <property type="match status" value="1"/>
</dbReference>
<evidence type="ECO:0000313" key="8">
    <source>
        <dbReference type="Proteomes" id="UP000295066"/>
    </source>
</evidence>
<keyword evidence="1 4" id="KW-0808">Transferase</keyword>
<dbReference type="InterPro" id="IPR001227">
    <property type="entry name" value="Ac_transferase_dom_sf"/>
</dbReference>
<sequence>MAYSLIFPGQGSQEAGMGKDFYDAFSSAREIFLRADQALGFSLSDIIFNGPEEELRRTAFTQPAILTVSTAILECLKKEAGINPAPLSLAGHSLGEYTALVASGVLSLEDGVRLVHLRGRLMQEAVPEGEGAMAAILGLDQESVSAVCSAAAPGGECQPANFNSPGQVVISGNTAFVHAAMEKAKEAGAKKTVLLNVSAPFHSRQMRPVADQLREAFGSLMWNEPSVAIISNALARPVRSVAEIQQALFDQTFMPVLWHDSVIRMADDGVDTFFEIGPGSVLTGLVKKCRKGVTAQTCSSVQEFEALSTKLKEMV</sequence>
<reference evidence="7 8" key="1">
    <citation type="submission" date="2019-03" db="EMBL/GenBank/DDBJ databases">
        <title>Genomic Encyclopedia of Type Strains, Phase IV (KMG-IV): sequencing the most valuable type-strain genomes for metagenomic binning, comparative biology and taxonomic classification.</title>
        <authorList>
            <person name="Goeker M."/>
        </authorList>
    </citation>
    <scope>NUCLEOTIDE SEQUENCE [LARGE SCALE GENOMIC DNA]</scope>
    <source>
        <strain evidence="7 8">DSM 25964</strain>
    </source>
</reference>
<dbReference type="SUPFAM" id="SSF55048">
    <property type="entry name" value="Probable ACP-binding domain of malonyl-CoA ACP transacylase"/>
    <property type="match status" value="1"/>
</dbReference>
<evidence type="ECO:0000256" key="4">
    <source>
        <dbReference type="PIRNR" id="PIRNR000446"/>
    </source>
</evidence>
<dbReference type="InterPro" id="IPR016036">
    <property type="entry name" value="Malonyl_transacylase_ACP-bd"/>
</dbReference>
<proteinExistence type="inferred from homology"/>
<comment type="catalytic activity">
    <reaction evidence="3 4">
        <text>holo-[ACP] + malonyl-CoA = malonyl-[ACP] + CoA</text>
        <dbReference type="Rhea" id="RHEA:41792"/>
        <dbReference type="Rhea" id="RHEA-COMP:9623"/>
        <dbReference type="Rhea" id="RHEA-COMP:9685"/>
        <dbReference type="ChEBI" id="CHEBI:57287"/>
        <dbReference type="ChEBI" id="CHEBI:57384"/>
        <dbReference type="ChEBI" id="CHEBI:64479"/>
        <dbReference type="ChEBI" id="CHEBI:78449"/>
        <dbReference type="EC" id="2.3.1.39"/>
    </reaction>
</comment>
<dbReference type="PANTHER" id="PTHR42681">
    <property type="entry name" value="MALONYL-COA-ACYL CARRIER PROTEIN TRANSACYLASE, MITOCHONDRIAL"/>
    <property type="match status" value="1"/>
</dbReference>
<keyword evidence="8" id="KW-1185">Reference proteome</keyword>
<dbReference type="GO" id="GO:0004314">
    <property type="term" value="F:[acyl-carrier-protein] S-malonyltransferase activity"/>
    <property type="evidence" value="ECO:0007669"/>
    <property type="project" value="UniProtKB-EC"/>
</dbReference>
<dbReference type="EMBL" id="SORI01000004">
    <property type="protein sequence ID" value="TDY61788.1"/>
    <property type="molecule type" value="Genomic_DNA"/>
</dbReference>
<evidence type="ECO:0000256" key="2">
    <source>
        <dbReference type="ARBA" id="ARBA00023315"/>
    </source>
</evidence>
<dbReference type="InterPro" id="IPR014043">
    <property type="entry name" value="Acyl_transferase_dom"/>
</dbReference>
<dbReference type="EC" id="2.3.1.39" evidence="4"/>
<evidence type="ECO:0000256" key="5">
    <source>
        <dbReference type="PIRSR" id="PIRSR000446-1"/>
    </source>
</evidence>
<dbReference type="Pfam" id="PF00698">
    <property type="entry name" value="Acyl_transf_1"/>
    <property type="match status" value="1"/>
</dbReference>
<dbReference type="FunFam" id="3.30.70.250:FF:000001">
    <property type="entry name" value="Malonyl CoA-acyl carrier protein transacylase"/>
    <property type="match status" value="1"/>
</dbReference>
<dbReference type="RefSeq" id="WP_133956757.1">
    <property type="nucleotide sequence ID" value="NZ_SORI01000004.1"/>
</dbReference>
<dbReference type="GO" id="GO:0006633">
    <property type="term" value="P:fatty acid biosynthetic process"/>
    <property type="evidence" value="ECO:0007669"/>
    <property type="project" value="TreeGrafter"/>
</dbReference>
<dbReference type="PANTHER" id="PTHR42681:SF1">
    <property type="entry name" value="MALONYL-COA-ACYL CARRIER PROTEIN TRANSACYLASE, MITOCHONDRIAL"/>
    <property type="match status" value="1"/>
</dbReference>
<comment type="similarity">
    <text evidence="4">Belongs to the fabD family.</text>
</comment>
<accession>A0A4R8M9V8</accession>
<dbReference type="Gene3D" id="3.40.366.10">
    <property type="entry name" value="Malonyl-Coenzyme A Acyl Carrier Protein, domain 2"/>
    <property type="match status" value="1"/>
</dbReference>
<feature type="active site" evidence="5">
    <location>
        <position position="202"/>
    </location>
</feature>
<feature type="domain" description="Malonyl-CoA:ACP transacylase (MAT)" evidence="6">
    <location>
        <begin position="6"/>
        <end position="314"/>
    </location>
</feature>
<comment type="caution">
    <text evidence="7">The sequence shown here is derived from an EMBL/GenBank/DDBJ whole genome shotgun (WGS) entry which is preliminary data.</text>
</comment>
<organism evidence="7 8">
    <name type="scientific">Aminivibrio pyruvatiphilus</name>
    <dbReference type="NCBI Taxonomy" id="1005740"/>
    <lineage>
        <taxon>Bacteria</taxon>
        <taxon>Thermotogati</taxon>
        <taxon>Synergistota</taxon>
        <taxon>Synergistia</taxon>
        <taxon>Synergistales</taxon>
        <taxon>Aminobacteriaceae</taxon>
        <taxon>Aminivibrio</taxon>
    </lineage>
</organism>
<dbReference type="InterPro" id="IPR024925">
    <property type="entry name" value="Malonyl_CoA-ACP_transAc"/>
</dbReference>
<evidence type="ECO:0000313" key="7">
    <source>
        <dbReference type="EMBL" id="TDY61788.1"/>
    </source>
</evidence>
<feature type="active site" evidence="5">
    <location>
        <position position="93"/>
    </location>
</feature>
<keyword evidence="2 4" id="KW-0012">Acyltransferase</keyword>
<dbReference type="SUPFAM" id="SSF52151">
    <property type="entry name" value="FabD/lysophospholipase-like"/>
    <property type="match status" value="1"/>
</dbReference>
<dbReference type="Proteomes" id="UP000295066">
    <property type="component" value="Unassembled WGS sequence"/>
</dbReference>
<evidence type="ECO:0000259" key="6">
    <source>
        <dbReference type="SMART" id="SM00827"/>
    </source>
</evidence>
<evidence type="ECO:0000256" key="3">
    <source>
        <dbReference type="ARBA" id="ARBA00048462"/>
    </source>
</evidence>
<dbReference type="AlphaFoldDB" id="A0A4R8M9V8"/>
<dbReference type="OrthoDB" id="9805460at2"/>
<protein>
    <recommendedName>
        <fullName evidence="4">Malonyl CoA-acyl carrier protein transacylase</fullName>
        <ecNumber evidence="4">2.3.1.39</ecNumber>
    </recommendedName>
</protein>
<dbReference type="PIRSF" id="PIRSF000446">
    <property type="entry name" value="Mct"/>
    <property type="match status" value="1"/>
</dbReference>
<dbReference type="InterPro" id="IPR016035">
    <property type="entry name" value="Acyl_Trfase/lysoPLipase"/>
</dbReference>
<dbReference type="SMART" id="SM00827">
    <property type="entry name" value="PKS_AT"/>
    <property type="match status" value="1"/>
</dbReference>
<evidence type="ECO:0000256" key="1">
    <source>
        <dbReference type="ARBA" id="ARBA00022679"/>
    </source>
</evidence>
<dbReference type="InterPro" id="IPR050858">
    <property type="entry name" value="Mal-CoA-ACP_Trans/PKS_FabD"/>
</dbReference>
<dbReference type="InterPro" id="IPR004410">
    <property type="entry name" value="Malonyl_CoA-ACP_transAc_FabD"/>
</dbReference>
<name>A0A4R8M9V8_9BACT</name>